<reference evidence="2" key="2">
    <citation type="journal article" date="2014" name="ISME J.">
        <title>Microbial stratification in low pH oxic and suboxic macroscopic growths along an acid mine drainage.</title>
        <authorList>
            <person name="Mendez-Garcia C."/>
            <person name="Mesa V."/>
            <person name="Sprenger R.R."/>
            <person name="Richter M."/>
            <person name="Diez M.S."/>
            <person name="Solano J."/>
            <person name="Bargiela R."/>
            <person name="Golyshina O.V."/>
            <person name="Manteca A."/>
            <person name="Ramos J.L."/>
            <person name="Gallego J.R."/>
            <person name="Llorente I."/>
            <person name="Martins Dos Santos V.A."/>
            <person name="Jensen O.N."/>
            <person name="Pelaez A.I."/>
            <person name="Sanchez J."/>
            <person name="Ferrer M."/>
        </authorList>
    </citation>
    <scope>NUCLEOTIDE SEQUENCE</scope>
</reference>
<dbReference type="AlphaFoldDB" id="T1BRU6"/>
<feature type="domain" description="Transposase IS204/IS1001/IS1096/IS1165 DDE" evidence="1">
    <location>
        <begin position="1"/>
        <end position="156"/>
    </location>
</feature>
<gene>
    <name evidence="2" type="ORF">B1B_02029</name>
</gene>
<sequence>MDMAKPYILGVTKYFPGSEIVFDHFHVIKGMNEVIDKVRRKEQKENPLLKNTRFLWLKNSSSMTQREKKRFKTIRKLDLKTSKAYHLRMALQRLWTIPKYMAEEYLKRWISWAIKTGIPDIVKYGMTLKRHFKGIISAIMLNLNNAVAEGINNKNQDCIQAFIWIQI</sequence>
<comment type="caution">
    <text evidence="2">The sequence shown here is derived from an EMBL/GenBank/DDBJ whole genome shotgun (WGS) entry which is preliminary data.</text>
</comment>
<dbReference type="InterPro" id="IPR002560">
    <property type="entry name" value="Transposase_DDE"/>
</dbReference>
<reference evidence="2" key="1">
    <citation type="submission" date="2013-08" db="EMBL/GenBank/DDBJ databases">
        <authorList>
            <person name="Mendez C."/>
            <person name="Richter M."/>
            <person name="Ferrer M."/>
            <person name="Sanchez J."/>
        </authorList>
    </citation>
    <scope>NUCLEOTIDE SEQUENCE</scope>
</reference>
<name>T1BRU6_9ZZZZ</name>
<dbReference type="PANTHER" id="PTHR33498">
    <property type="entry name" value="TRANSPOSASE FOR INSERTION SEQUENCE ELEMENT IS1557"/>
    <property type="match status" value="1"/>
</dbReference>
<dbReference type="PANTHER" id="PTHR33498:SF1">
    <property type="entry name" value="TRANSPOSASE FOR INSERTION SEQUENCE ELEMENT IS1557"/>
    <property type="match status" value="1"/>
</dbReference>
<dbReference type="EMBL" id="AUZY01001201">
    <property type="protein sequence ID" value="EQD75591.1"/>
    <property type="molecule type" value="Genomic_DNA"/>
</dbReference>
<dbReference type="InterPro" id="IPR047951">
    <property type="entry name" value="Transpos_ISL3"/>
</dbReference>
<evidence type="ECO:0000313" key="2">
    <source>
        <dbReference type="EMBL" id="EQD75591.1"/>
    </source>
</evidence>
<evidence type="ECO:0000259" key="1">
    <source>
        <dbReference type="Pfam" id="PF01610"/>
    </source>
</evidence>
<proteinExistence type="predicted"/>
<dbReference type="Pfam" id="PF01610">
    <property type="entry name" value="DDE_Tnp_ISL3"/>
    <property type="match status" value="1"/>
</dbReference>
<protein>
    <submittedName>
        <fullName evidence="2">Transposase, IS204/IS1001/IS1096/IS1165 family protein</fullName>
    </submittedName>
</protein>
<organism evidence="2">
    <name type="scientific">mine drainage metagenome</name>
    <dbReference type="NCBI Taxonomy" id="410659"/>
    <lineage>
        <taxon>unclassified sequences</taxon>
        <taxon>metagenomes</taxon>
        <taxon>ecological metagenomes</taxon>
    </lineage>
</organism>
<accession>T1BRU6</accession>